<organism evidence="5 6">
    <name type="scientific">Pseudomonas putida</name>
    <name type="common">Arthrobacter siderocapsulatus</name>
    <dbReference type="NCBI Taxonomy" id="303"/>
    <lineage>
        <taxon>Bacteria</taxon>
        <taxon>Pseudomonadati</taxon>
        <taxon>Pseudomonadota</taxon>
        <taxon>Gammaproteobacteria</taxon>
        <taxon>Pseudomonadales</taxon>
        <taxon>Pseudomonadaceae</taxon>
        <taxon>Pseudomonas</taxon>
    </lineage>
</organism>
<dbReference type="GO" id="GO:0007059">
    <property type="term" value="P:chromosome segregation"/>
    <property type="evidence" value="ECO:0007669"/>
    <property type="project" value="UniProtKB-KW"/>
</dbReference>
<dbReference type="InterPro" id="IPR036086">
    <property type="entry name" value="ParB/Sulfiredoxin_sf"/>
</dbReference>
<sequence length="312" mass="34861">MEERALMARPDQEHDKAKRPARRMAVKARQVQVLAATRFDIRSVPQAFKHLPVELLRPGMFQTRRNFKPRALRELAASLETAGSNITPLIVRPLKHAEGYEIIGGERRWRAAQLIGMPTLLCCIGSFSDEQAMYLSAVDNIQREGINPIEEAESYNLLLLSGMSHKEVADDIGKSRTHVTNYTRLLSLPLAVRDMLGDERLSYAQARPLCSLSSPGLQANLAREAVQKRWSSKRVEAEVSKLKAQRRVAVPKPIHGEDVDVKRLRDLVAEQTGYPCVIVKTESGGWQLGLHAGSADEFQGILERLGVNTDQL</sequence>
<reference evidence="5 6" key="1">
    <citation type="submission" date="2015-11" db="EMBL/GenBank/DDBJ databases">
        <title>Complete genome sequencing of a biphenyl-degrading bacterium, Pseudomonas putida KF715 (=NBRC110667).</title>
        <authorList>
            <person name="Suenaga H."/>
            <person name="Fujihara N."/>
            <person name="Watanabe T."/>
            <person name="Hirose J."/>
            <person name="Kimura N."/>
            <person name="Yamazoe A."/>
            <person name="Hosoyama A."/>
            <person name="Shimodaira J."/>
            <person name="Furukawa K."/>
        </authorList>
    </citation>
    <scope>NUCLEOTIDE SEQUENCE [LARGE SCALE GENOMIC DNA]</scope>
    <source>
        <strain evidence="5 6">KF715</strain>
        <plasmid evidence="6">Plasmid pkf715a dna</plasmid>
    </source>
</reference>
<geneLocation type="plasmid" evidence="6">
    <name>pkf715a dna</name>
</geneLocation>
<dbReference type="Proteomes" id="UP000218731">
    <property type="component" value="Plasmid pKF715A"/>
</dbReference>
<dbReference type="InterPro" id="IPR050336">
    <property type="entry name" value="Chromosome_partition/occlusion"/>
</dbReference>
<dbReference type="GO" id="GO:0003677">
    <property type="term" value="F:DNA binding"/>
    <property type="evidence" value="ECO:0007669"/>
    <property type="project" value="InterPro"/>
</dbReference>
<dbReference type="Gene3D" id="1.10.10.2830">
    <property type="match status" value="1"/>
</dbReference>
<protein>
    <submittedName>
        <fullName evidence="5">ParB family partitioning protein</fullName>
    </submittedName>
</protein>
<dbReference type="EMBL" id="AP015030">
    <property type="protein sequence ID" value="BAW27039.1"/>
    <property type="molecule type" value="Genomic_DNA"/>
</dbReference>
<dbReference type="Pfam" id="PF02195">
    <property type="entry name" value="ParB_N"/>
    <property type="match status" value="1"/>
</dbReference>
<keyword evidence="2" id="KW-0159">Chromosome partition</keyword>
<dbReference type="FunFam" id="1.10.10.2830:FF:000001">
    <property type="entry name" value="Chromosome partitioning protein ParB"/>
    <property type="match status" value="1"/>
</dbReference>
<dbReference type="InterPro" id="IPR004437">
    <property type="entry name" value="ParB/RepB/Spo0J"/>
</dbReference>
<feature type="domain" description="ParB-like N-terminal" evidence="4">
    <location>
        <begin position="49"/>
        <end position="141"/>
    </location>
</feature>
<evidence type="ECO:0000259" key="4">
    <source>
        <dbReference type="SMART" id="SM00470"/>
    </source>
</evidence>
<dbReference type="Pfam" id="PF17762">
    <property type="entry name" value="HTH_ParB"/>
    <property type="match status" value="1"/>
</dbReference>
<keyword evidence="5" id="KW-0614">Plasmid</keyword>
<dbReference type="Gene3D" id="3.90.1530.30">
    <property type="match status" value="1"/>
</dbReference>
<dbReference type="NCBIfam" id="TIGR00180">
    <property type="entry name" value="parB_part"/>
    <property type="match status" value="1"/>
</dbReference>
<name>A0A1L7NNI8_PSEPU</name>
<dbReference type="SUPFAM" id="SSF110849">
    <property type="entry name" value="ParB/Sulfiredoxin"/>
    <property type="match status" value="1"/>
</dbReference>
<evidence type="ECO:0000256" key="1">
    <source>
        <dbReference type="ARBA" id="ARBA00006295"/>
    </source>
</evidence>
<dbReference type="SUPFAM" id="SSF109709">
    <property type="entry name" value="KorB DNA-binding domain-like"/>
    <property type="match status" value="1"/>
</dbReference>
<dbReference type="PANTHER" id="PTHR33375">
    <property type="entry name" value="CHROMOSOME-PARTITIONING PROTEIN PARB-RELATED"/>
    <property type="match status" value="1"/>
</dbReference>
<dbReference type="AlphaFoldDB" id="A0A1L7NNI8"/>
<gene>
    <name evidence="5" type="ORF">KF715C_pA5340</name>
</gene>
<evidence type="ECO:0000313" key="5">
    <source>
        <dbReference type="EMBL" id="BAW27039.1"/>
    </source>
</evidence>
<dbReference type="GO" id="GO:0005694">
    <property type="term" value="C:chromosome"/>
    <property type="evidence" value="ECO:0007669"/>
    <property type="project" value="TreeGrafter"/>
</dbReference>
<feature type="region of interest" description="Disordered" evidence="3">
    <location>
        <begin position="1"/>
        <end position="23"/>
    </location>
</feature>
<evidence type="ECO:0000256" key="3">
    <source>
        <dbReference type="SAM" id="MobiDB-lite"/>
    </source>
</evidence>
<proteinExistence type="inferred from homology"/>
<dbReference type="InterPro" id="IPR003115">
    <property type="entry name" value="ParB_N"/>
</dbReference>
<dbReference type="SMART" id="SM00470">
    <property type="entry name" value="ParB"/>
    <property type="match status" value="1"/>
</dbReference>
<accession>A0A1L7NNI8</accession>
<dbReference type="InterPro" id="IPR041468">
    <property type="entry name" value="HTH_ParB/Spo0J"/>
</dbReference>
<comment type="similarity">
    <text evidence="1">Belongs to the ParB family.</text>
</comment>
<evidence type="ECO:0000256" key="2">
    <source>
        <dbReference type="ARBA" id="ARBA00022829"/>
    </source>
</evidence>
<dbReference type="PANTHER" id="PTHR33375:SF1">
    <property type="entry name" value="CHROMOSOME-PARTITIONING PROTEIN PARB-RELATED"/>
    <property type="match status" value="1"/>
</dbReference>
<evidence type="ECO:0000313" key="6">
    <source>
        <dbReference type="Proteomes" id="UP000218731"/>
    </source>
</evidence>
<feature type="compositionally biased region" description="Basic and acidic residues" evidence="3">
    <location>
        <begin position="1"/>
        <end position="18"/>
    </location>
</feature>